<protein>
    <submittedName>
        <fullName evidence="1">Uncharacterized protein</fullName>
    </submittedName>
</protein>
<organism evidence="1 2">
    <name type="scientific">Coniochaeta ligniaria NRRL 30616</name>
    <dbReference type="NCBI Taxonomy" id="1408157"/>
    <lineage>
        <taxon>Eukaryota</taxon>
        <taxon>Fungi</taxon>
        <taxon>Dikarya</taxon>
        <taxon>Ascomycota</taxon>
        <taxon>Pezizomycotina</taxon>
        <taxon>Sordariomycetes</taxon>
        <taxon>Sordariomycetidae</taxon>
        <taxon>Coniochaetales</taxon>
        <taxon>Coniochaetaceae</taxon>
        <taxon>Coniochaeta</taxon>
    </lineage>
</organism>
<sequence length="170" mass="18704">MRCWAECGPGLASLTSLPHSEITNVHHQPPSSRNVIFHARTRCGRKARRGLFLEPASRPFSALGMARSSLKLPCCPPCRSGARCHSVTACHPDEARGQQHRNGCSCFPVVSRIRWRASLPSQTDLVSFVAESTSICLFSQLAISSLLASYSLSMVYCHSAYSTRINVRKD</sequence>
<name>A0A1J7JD63_9PEZI</name>
<evidence type="ECO:0000313" key="2">
    <source>
        <dbReference type="Proteomes" id="UP000182658"/>
    </source>
</evidence>
<proteinExistence type="predicted"/>
<dbReference type="Proteomes" id="UP000182658">
    <property type="component" value="Unassembled WGS sequence"/>
</dbReference>
<dbReference type="InParanoid" id="A0A1J7JD63"/>
<evidence type="ECO:0000313" key="1">
    <source>
        <dbReference type="EMBL" id="OIW31273.1"/>
    </source>
</evidence>
<gene>
    <name evidence="1" type="ORF">CONLIGDRAFT_308461</name>
</gene>
<keyword evidence="2" id="KW-1185">Reference proteome</keyword>
<dbReference type="EMBL" id="KV875096">
    <property type="protein sequence ID" value="OIW31273.1"/>
    <property type="molecule type" value="Genomic_DNA"/>
</dbReference>
<reference evidence="1 2" key="1">
    <citation type="submission" date="2016-10" db="EMBL/GenBank/DDBJ databases">
        <title>Draft genome sequence of Coniochaeta ligniaria NRRL30616, a lignocellulolytic fungus for bioabatement of inhibitors in plant biomass hydrolysates.</title>
        <authorList>
            <consortium name="DOE Joint Genome Institute"/>
            <person name="Jimenez D.J."/>
            <person name="Hector R.E."/>
            <person name="Riley R."/>
            <person name="Sun H."/>
            <person name="Grigoriev I.V."/>
            <person name="Van Elsas J.D."/>
            <person name="Nichols N.N."/>
        </authorList>
    </citation>
    <scope>NUCLEOTIDE SEQUENCE [LARGE SCALE GENOMIC DNA]</scope>
    <source>
        <strain evidence="1 2">NRRL 30616</strain>
    </source>
</reference>
<dbReference type="AlphaFoldDB" id="A0A1J7JD63"/>
<accession>A0A1J7JD63</accession>